<evidence type="ECO:0000313" key="3">
    <source>
        <dbReference type="Proteomes" id="UP000659344"/>
    </source>
</evidence>
<feature type="domain" description="DUF427" evidence="1">
    <location>
        <begin position="29"/>
        <end position="120"/>
    </location>
</feature>
<evidence type="ECO:0000313" key="2">
    <source>
        <dbReference type="EMBL" id="GGH19755.1"/>
    </source>
</evidence>
<dbReference type="EMBL" id="BMFT01000001">
    <property type="protein sequence ID" value="GGH19755.1"/>
    <property type="molecule type" value="Genomic_DNA"/>
</dbReference>
<dbReference type="RefSeq" id="WP_188537603.1">
    <property type="nucleotide sequence ID" value="NZ_BMFT01000001.1"/>
</dbReference>
<comment type="caution">
    <text evidence="2">The sequence shown here is derived from an EMBL/GenBank/DDBJ whole genome shotgun (WGS) entry which is preliminary data.</text>
</comment>
<organism evidence="2 3">
    <name type="scientific">Paenibacillus segetis</name>
    <dbReference type="NCBI Taxonomy" id="1325360"/>
    <lineage>
        <taxon>Bacteria</taxon>
        <taxon>Bacillati</taxon>
        <taxon>Bacillota</taxon>
        <taxon>Bacilli</taxon>
        <taxon>Bacillales</taxon>
        <taxon>Paenibacillaceae</taxon>
        <taxon>Paenibacillus</taxon>
    </lineage>
</organism>
<dbReference type="PANTHER" id="PTHR34310:SF9">
    <property type="entry name" value="BLR5716 PROTEIN"/>
    <property type="match status" value="1"/>
</dbReference>
<proteinExistence type="predicted"/>
<dbReference type="InterPro" id="IPR007361">
    <property type="entry name" value="DUF427"/>
</dbReference>
<dbReference type="PANTHER" id="PTHR34310">
    <property type="entry name" value="DUF427 DOMAIN PROTEIN (AFU_ORTHOLOGUE AFUA_3G02220)"/>
    <property type="match status" value="1"/>
</dbReference>
<dbReference type="Proteomes" id="UP000659344">
    <property type="component" value="Unassembled WGS sequence"/>
</dbReference>
<accession>A0ABQ1YCT3</accession>
<name>A0ABQ1YCT3_9BACL</name>
<evidence type="ECO:0000259" key="1">
    <source>
        <dbReference type="Pfam" id="PF04248"/>
    </source>
</evidence>
<dbReference type="InterPro" id="IPR038694">
    <property type="entry name" value="DUF427_sf"/>
</dbReference>
<dbReference type="Pfam" id="PF04248">
    <property type="entry name" value="NTP_transf_9"/>
    <property type="match status" value="2"/>
</dbReference>
<feature type="domain" description="DUF427" evidence="1">
    <location>
        <begin position="153"/>
        <end position="245"/>
    </location>
</feature>
<dbReference type="Gene3D" id="2.170.150.40">
    <property type="entry name" value="Domain of unknown function (DUF427)"/>
    <property type="match status" value="2"/>
</dbReference>
<keyword evidence="3" id="KW-1185">Reference proteome</keyword>
<sequence>MAHHDPQWTLRDNYSEDWQIRAERSPKWIRVKLGEVYIADSKRVLVITETGKLPVYYFPKEDVRSDLFEISDYRKEDPNKGEATYWTIRVGDRVVENAVWSYLNPPQVSFILAGYVSFVWNKADAWFEEEEEIFVHARDPYTRIDALPSSRHIKVVVGGQVIAESRNSVVLFETGLTPRFYLPQEDINFNFLLPSDTVTRCPYKGVASYHSIDVGGKQYKDVVWSYAEALPEVHEIAGRLSFYNEEVDAIYIDGEKWSLQSKDRLPYKKIGDK</sequence>
<gene>
    <name evidence="2" type="ORF">GCM10008013_16650</name>
</gene>
<protein>
    <recommendedName>
        <fullName evidence="1">DUF427 domain-containing protein</fullName>
    </recommendedName>
</protein>
<reference evidence="3" key="1">
    <citation type="journal article" date="2019" name="Int. J. Syst. Evol. Microbiol.">
        <title>The Global Catalogue of Microorganisms (GCM) 10K type strain sequencing project: providing services to taxonomists for standard genome sequencing and annotation.</title>
        <authorList>
            <consortium name="The Broad Institute Genomics Platform"/>
            <consortium name="The Broad Institute Genome Sequencing Center for Infectious Disease"/>
            <person name="Wu L."/>
            <person name="Ma J."/>
        </authorList>
    </citation>
    <scope>NUCLEOTIDE SEQUENCE [LARGE SCALE GENOMIC DNA]</scope>
    <source>
        <strain evidence="3">CGMCC 1.12769</strain>
    </source>
</reference>